<protein>
    <submittedName>
        <fullName evidence="2">Uncharacterized protein</fullName>
    </submittedName>
</protein>
<evidence type="ECO:0000256" key="1">
    <source>
        <dbReference type="SAM" id="MobiDB-lite"/>
    </source>
</evidence>
<dbReference type="Proteomes" id="UP000092993">
    <property type="component" value="Unassembled WGS sequence"/>
</dbReference>
<dbReference type="AlphaFoldDB" id="A0A1C7MSW1"/>
<name>A0A1C7MSW1_GRIFR</name>
<evidence type="ECO:0000313" key="2">
    <source>
        <dbReference type="EMBL" id="OBZ79973.1"/>
    </source>
</evidence>
<reference evidence="2 3" key="1">
    <citation type="submission" date="2016-03" db="EMBL/GenBank/DDBJ databases">
        <title>Whole genome sequencing of Grifola frondosa 9006-11.</title>
        <authorList>
            <person name="Min B."/>
            <person name="Park H."/>
            <person name="Kim J.-G."/>
            <person name="Cho H."/>
            <person name="Oh Y.-L."/>
            <person name="Kong W.-S."/>
            <person name="Choi I.-G."/>
        </authorList>
    </citation>
    <scope>NUCLEOTIDE SEQUENCE [LARGE SCALE GENOMIC DNA]</scope>
    <source>
        <strain evidence="2 3">9006-11</strain>
    </source>
</reference>
<sequence>MAHSPPRFSNDLMSLNAVFCACRSRQRWGVDSGDTGNVDDRVLDDVPALDVRGSVIGSDELGHDSEVGAHVYRHARPMRYELKSQPSLSRTPSYLSSPSPQSVPEQQVGRARVREICNAGARNVLAIALARTCMVICRAGFGLWGTSSIGGMPLSTIGGFQRL</sequence>
<gene>
    <name evidence="2" type="ORF">A0H81_01434</name>
</gene>
<accession>A0A1C7MSW1</accession>
<organism evidence="2 3">
    <name type="scientific">Grifola frondosa</name>
    <name type="common">Maitake</name>
    <name type="synonym">Polyporus frondosus</name>
    <dbReference type="NCBI Taxonomy" id="5627"/>
    <lineage>
        <taxon>Eukaryota</taxon>
        <taxon>Fungi</taxon>
        <taxon>Dikarya</taxon>
        <taxon>Basidiomycota</taxon>
        <taxon>Agaricomycotina</taxon>
        <taxon>Agaricomycetes</taxon>
        <taxon>Polyporales</taxon>
        <taxon>Grifolaceae</taxon>
        <taxon>Grifola</taxon>
    </lineage>
</organism>
<dbReference type="EMBL" id="LUGG01000001">
    <property type="protein sequence ID" value="OBZ79973.1"/>
    <property type="molecule type" value="Genomic_DNA"/>
</dbReference>
<feature type="region of interest" description="Disordered" evidence="1">
    <location>
        <begin position="84"/>
        <end position="107"/>
    </location>
</feature>
<keyword evidence="3" id="KW-1185">Reference proteome</keyword>
<proteinExistence type="predicted"/>
<evidence type="ECO:0000313" key="3">
    <source>
        <dbReference type="Proteomes" id="UP000092993"/>
    </source>
</evidence>
<dbReference type="PROSITE" id="PS51257">
    <property type="entry name" value="PROKAR_LIPOPROTEIN"/>
    <property type="match status" value="1"/>
</dbReference>
<feature type="compositionally biased region" description="Polar residues" evidence="1">
    <location>
        <begin position="84"/>
        <end position="95"/>
    </location>
</feature>
<comment type="caution">
    <text evidence="2">The sequence shown here is derived from an EMBL/GenBank/DDBJ whole genome shotgun (WGS) entry which is preliminary data.</text>
</comment>
<feature type="compositionally biased region" description="Low complexity" evidence="1">
    <location>
        <begin position="96"/>
        <end position="107"/>
    </location>
</feature>